<dbReference type="InterPro" id="IPR029045">
    <property type="entry name" value="ClpP/crotonase-like_dom_sf"/>
</dbReference>
<keyword evidence="2" id="KW-1185">Reference proteome</keyword>
<evidence type="ECO:0000313" key="2">
    <source>
        <dbReference type="Proteomes" id="UP000184600"/>
    </source>
</evidence>
<reference evidence="2" key="1">
    <citation type="submission" date="2016-12" db="EMBL/GenBank/DDBJ databases">
        <authorList>
            <person name="Rodrigo-Torres L."/>
            <person name="Arahal R.D."/>
            <person name="Lucena T."/>
        </authorList>
    </citation>
    <scope>NUCLEOTIDE SEQUENCE [LARGE SCALE GENOMIC DNA]</scope>
</reference>
<proteinExistence type="predicted"/>
<dbReference type="AlphaFoldDB" id="A0A1M7Z2Z6"/>
<dbReference type="Proteomes" id="UP000184600">
    <property type="component" value="Unassembled WGS sequence"/>
</dbReference>
<evidence type="ECO:0000313" key="1">
    <source>
        <dbReference type="EMBL" id="SHO59261.1"/>
    </source>
</evidence>
<accession>A0A1M7Z2Z6</accession>
<name>A0A1M7Z2Z6_9VIBR</name>
<dbReference type="STRING" id="1117707.VQ7734_05041"/>
<evidence type="ECO:0008006" key="3">
    <source>
        <dbReference type="Google" id="ProtNLM"/>
    </source>
</evidence>
<organism evidence="1 2">
    <name type="scientific">Vibrio quintilis</name>
    <dbReference type="NCBI Taxonomy" id="1117707"/>
    <lineage>
        <taxon>Bacteria</taxon>
        <taxon>Pseudomonadati</taxon>
        <taxon>Pseudomonadota</taxon>
        <taxon>Gammaproteobacteria</taxon>
        <taxon>Vibrionales</taxon>
        <taxon>Vibrionaceae</taxon>
        <taxon>Vibrio</taxon>
    </lineage>
</organism>
<dbReference type="RefSeq" id="WP_073586667.1">
    <property type="nucleotide sequence ID" value="NZ_AP024897.1"/>
</dbReference>
<sequence>MSLVSLGLLQACTLHSRVDTDIDTDNEKLSINISDDMLSFRGEITESSVHQILKAVENYPGQIHKMTVNSTGGEVQSGILLGRWIFDNHIDLTIERFCMSSCANYLLTAAKSVHINKDAIVLWHGGATLRGKDLSLAEIPYFKHSIDMEKKFFRYIGVNERITDYGELNDYSLLQTTTGCIEAHQRKELQGWTYTLDDLKKFGVEHVISDNKNPPVIWEGQMMSCVIPVHRQS</sequence>
<gene>
    <name evidence="1" type="ORF">VQ7734_05041</name>
</gene>
<protein>
    <recommendedName>
        <fullName evidence="3">Clp protease</fullName>
    </recommendedName>
</protein>
<dbReference type="Gene3D" id="3.90.226.10">
    <property type="entry name" value="2-enoyl-CoA Hydratase, Chain A, domain 1"/>
    <property type="match status" value="1"/>
</dbReference>
<dbReference type="EMBL" id="FRFG01000109">
    <property type="protein sequence ID" value="SHO59261.1"/>
    <property type="molecule type" value="Genomic_DNA"/>
</dbReference>
<dbReference type="SUPFAM" id="SSF52096">
    <property type="entry name" value="ClpP/crotonase"/>
    <property type="match status" value="1"/>
</dbReference>